<keyword evidence="3" id="KW-0804">Transcription</keyword>
<name>A0A420EDV3_9ALTE</name>
<dbReference type="InterPro" id="IPR011711">
    <property type="entry name" value="GntR_C"/>
</dbReference>
<sequence>MHRELGNIKVFYECDHAFHHTIAKAAKHPGATTFVNQTRLQLTRVRSLVVVEQGHMESVIKEHLQILKALDSGTIDQALKAMQFHLDTVYATIERLKNAHADFFVDKK</sequence>
<dbReference type="EMBL" id="RAQO01000005">
    <property type="protein sequence ID" value="RKF18846.1"/>
    <property type="molecule type" value="Genomic_DNA"/>
</dbReference>
<evidence type="ECO:0000313" key="5">
    <source>
        <dbReference type="EMBL" id="RKF18846.1"/>
    </source>
</evidence>
<evidence type="ECO:0000313" key="6">
    <source>
        <dbReference type="Proteomes" id="UP000286482"/>
    </source>
</evidence>
<feature type="domain" description="GntR C-terminal" evidence="4">
    <location>
        <begin position="8"/>
        <end position="87"/>
    </location>
</feature>
<dbReference type="Pfam" id="PF07729">
    <property type="entry name" value="FCD"/>
    <property type="match status" value="1"/>
</dbReference>
<keyword evidence="1" id="KW-0805">Transcription regulation</keyword>
<keyword evidence="2" id="KW-0238">DNA-binding</keyword>
<reference evidence="5 6" key="1">
    <citation type="submission" date="2018-09" db="EMBL/GenBank/DDBJ databases">
        <authorList>
            <person name="Wang Z."/>
        </authorList>
    </citation>
    <scope>NUCLEOTIDE SEQUENCE [LARGE SCALE GENOMIC DNA]</scope>
    <source>
        <strain evidence="5 6">ALS 81</strain>
    </source>
</reference>
<dbReference type="Proteomes" id="UP000286482">
    <property type="component" value="Unassembled WGS sequence"/>
</dbReference>
<gene>
    <name evidence="5" type="ORF">DBZ36_10685</name>
</gene>
<organism evidence="5 6">
    <name type="scientific">Alginatibacterium sediminis</name>
    <dbReference type="NCBI Taxonomy" id="2164068"/>
    <lineage>
        <taxon>Bacteria</taxon>
        <taxon>Pseudomonadati</taxon>
        <taxon>Pseudomonadota</taxon>
        <taxon>Gammaproteobacteria</taxon>
        <taxon>Alteromonadales</taxon>
        <taxon>Alteromonadaceae</taxon>
        <taxon>Alginatibacterium</taxon>
    </lineage>
</organism>
<dbReference type="Gene3D" id="1.20.120.530">
    <property type="entry name" value="GntR ligand-binding domain-like"/>
    <property type="match status" value="1"/>
</dbReference>
<proteinExistence type="predicted"/>
<dbReference type="InterPro" id="IPR008920">
    <property type="entry name" value="TF_FadR/GntR_C"/>
</dbReference>
<dbReference type="GO" id="GO:0003677">
    <property type="term" value="F:DNA binding"/>
    <property type="evidence" value="ECO:0007669"/>
    <property type="project" value="UniProtKB-KW"/>
</dbReference>
<dbReference type="AlphaFoldDB" id="A0A420EDV3"/>
<dbReference type="SUPFAM" id="SSF48008">
    <property type="entry name" value="GntR ligand-binding domain-like"/>
    <property type="match status" value="1"/>
</dbReference>
<evidence type="ECO:0000256" key="2">
    <source>
        <dbReference type="ARBA" id="ARBA00023125"/>
    </source>
</evidence>
<evidence type="ECO:0000259" key="4">
    <source>
        <dbReference type="Pfam" id="PF07729"/>
    </source>
</evidence>
<comment type="caution">
    <text evidence="5">The sequence shown here is derived from an EMBL/GenBank/DDBJ whole genome shotgun (WGS) entry which is preliminary data.</text>
</comment>
<accession>A0A420EDV3</accession>
<keyword evidence="6" id="KW-1185">Reference proteome</keyword>
<evidence type="ECO:0000256" key="3">
    <source>
        <dbReference type="ARBA" id="ARBA00023163"/>
    </source>
</evidence>
<protein>
    <submittedName>
        <fullName evidence="5">FCD domain-containing protein</fullName>
    </submittedName>
</protein>
<evidence type="ECO:0000256" key="1">
    <source>
        <dbReference type="ARBA" id="ARBA00023015"/>
    </source>
</evidence>